<name>A0A4S8QA23_9HYPH</name>
<evidence type="ECO:0000256" key="7">
    <source>
        <dbReference type="ARBA" id="ARBA00022898"/>
    </source>
</evidence>
<evidence type="ECO:0000256" key="10">
    <source>
        <dbReference type="ARBA" id="ARBA00049047"/>
    </source>
</evidence>
<comment type="cofactor">
    <cofactor evidence="1 11">
        <name>pyridoxal 5'-phosphate</name>
        <dbReference type="ChEBI" id="CHEBI:597326"/>
    </cofactor>
</comment>
<protein>
    <recommendedName>
        <fullName evidence="11">Tryptophan synthase beta chain</fullName>
        <ecNumber evidence="11">4.2.1.20</ecNumber>
    </recommendedName>
</protein>
<dbReference type="InterPro" id="IPR006653">
    <property type="entry name" value="Trp_synth_b_CS"/>
</dbReference>
<dbReference type="FunFam" id="3.40.50.1100:FF:000001">
    <property type="entry name" value="Tryptophan synthase beta chain"/>
    <property type="match status" value="1"/>
</dbReference>
<dbReference type="GO" id="GO:0005737">
    <property type="term" value="C:cytoplasm"/>
    <property type="evidence" value="ECO:0007669"/>
    <property type="project" value="TreeGrafter"/>
</dbReference>
<accession>A0A4S8QA23</accession>
<dbReference type="AlphaFoldDB" id="A0A4S8QA23"/>
<evidence type="ECO:0000256" key="5">
    <source>
        <dbReference type="ARBA" id="ARBA00022605"/>
    </source>
</evidence>
<evidence type="ECO:0000259" key="12">
    <source>
        <dbReference type="Pfam" id="PF00291"/>
    </source>
</evidence>
<dbReference type="Pfam" id="PF00291">
    <property type="entry name" value="PALP"/>
    <property type="match status" value="1"/>
</dbReference>
<dbReference type="Gene3D" id="3.40.50.1100">
    <property type="match status" value="2"/>
</dbReference>
<reference evidence="13 14" key="1">
    <citation type="submission" date="2019-04" db="EMBL/GenBank/DDBJ databases">
        <title>genome sequence of strain W3.</title>
        <authorList>
            <person name="Gao J."/>
            <person name="Sun J."/>
        </authorList>
    </citation>
    <scope>NUCLEOTIDE SEQUENCE [LARGE SCALE GENOMIC DNA]</scope>
    <source>
        <strain evidence="13 14">W3</strain>
    </source>
</reference>
<comment type="function">
    <text evidence="11">The beta subunit is responsible for the synthesis of L-tryptophan from indole and L-serine.</text>
</comment>
<dbReference type="EC" id="4.2.1.20" evidence="11"/>
<dbReference type="CDD" id="cd06446">
    <property type="entry name" value="Trp-synth_B"/>
    <property type="match status" value="1"/>
</dbReference>
<evidence type="ECO:0000256" key="9">
    <source>
        <dbReference type="ARBA" id="ARBA00023239"/>
    </source>
</evidence>
<evidence type="ECO:0000256" key="3">
    <source>
        <dbReference type="ARBA" id="ARBA00009982"/>
    </source>
</evidence>
<keyword evidence="8 11" id="KW-0057">Aromatic amino acid biosynthesis</keyword>
<organism evidence="13 14">
    <name type="scientific">Rhizobium rosettiformans W3</name>
    <dbReference type="NCBI Taxonomy" id="538378"/>
    <lineage>
        <taxon>Bacteria</taxon>
        <taxon>Pseudomonadati</taxon>
        <taxon>Pseudomonadota</taxon>
        <taxon>Alphaproteobacteria</taxon>
        <taxon>Hyphomicrobiales</taxon>
        <taxon>Rhizobiaceae</taxon>
        <taxon>Rhizobium/Agrobacterium group</taxon>
        <taxon>Rhizobium</taxon>
    </lineage>
</organism>
<evidence type="ECO:0000256" key="6">
    <source>
        <dbReference type="ARBA" id="ARBA00022822"/>
    </source>
</evidence>
<dbReference type="PANTHER" id="PTHR48077">
    <property type="entry name" value="TRYPTOPHAN SYNTHASE-RELATED"/>
    <property type="match status" value="1"/>
</dbReference>
<feature type="modified residue" description="N6-(pyridoxal phosphate)lysine" evidence="11">
    <location>
        <position position="99"/>
    </location>
</feature>
<dbReference type="NCBIfam" id="TIGR00263">
    <property type="entry name" value="trpB"/>
    <property type="match status" value="1"/>
</dbReference>
<keyword evidence="6 11" id="KW-0822">Tryptophan biosynthesis</keyword>
<evidence type="ECO:0000256" key="4">
    <source>
        <dbReference type="ARBA" id="ARBA00011270"/>
    </source>
</evidence>
<comment type="pathway">
    <text evidence="2 11">Amino-acid biosynthesis; L-tryptophan biosynthesis; L-tryptophan from chorismate: step 5/5.</text>
</comment>
<keyword evidence="5 11" id="KW-0028">Amino-acid biosynthesis</keyword>
<dbReference type="InterPro" id="IPR023026">
    <property type="entry name" value="Trp_synth_beta/beta-like"/>
</dbReference>
<dbReference type="InterPro" id="IPR006654">
    <property type="entry name" value="Trp_synth_beta"/>
</dbReference>
<dbReference type="UniPathway" id="UPA00035">
    <property type="reaction ID" value="UER00044"/>
</dbReference>
<feature type="domain" description="Tryptophan synthase beta chain-like PALP" evidence="12">
    <location>
        <begin position="65"/>
        <end position="389"/>
    </location>
</feature>
<dbReference type="InterPro" id="IPR036052">
    <property type="entry name" value="TrpB-like_PALP_sf"/>
</dbReference>
<dbReference type="GO" id="GO:0004834">
    <property type="term" value="F:tryptophan synthase activity"/>
    <property type="evidence" value="ECO:0007669"/>
    <property type="project" value="UniProtKB-UniRule"/>
</dbReference>
<gene>
    <name evidence="11 13" type="primary">trpB</name>
    <name evidence="13" type="ORF">FAA86_06320</name>
</gene>
<sequence length="406" mass="44016">MNQSPKPNSFREGPDEDGRFGIFGGRFVAETLMPLILDLQAEWEKAKTDPEFQAELAHLNTHYTGRPSPLYFAERLTEELGGAKIYFKRDELNHTGSHKINNCLGQILLAKRMGKTRIIAETGAGQHGVASATVAARFGIPCVVYMGATDVERQAPNVFRMKLLGAEVKPVTAGHGTLKDAMNEALRDWVTNVDDTYYMIGTAAGPHPYPEMVREFQSVIGRETREQMLAAEGRLPDMLVAAVGGGSNAIGLFHPFLDDESVRIVGVEAGGKGLEGEEHCASLTAGTPGVLHGNRTYLLQDGDGQIKEGHSISAGLDYPGIGPEHSWLKDMGRVEYVPIKDDEALAAFQLLTRTEGIIPALEPSHALAEVIKRAPGMDKDQIIVMNLCGRGDKDIFTVGKILGMGL</sequence>
<evidence type="ECO:0000256" key="8">
    <source>
        <dbReference type="ARBA" id="ARBA00023141"/>
    </source>
</evidence>
<dbReference type="SUPFAM" id="SSF53686">
    <property type="entry name" value="Tryptophan synthase beta subunit-like PLP-dependent enzymes"/>
    <property type="match status" value="1"/>
</dbReference>
<comment type="similarity">
    <text evidence="3 11">Belongs to the TrpB family.</text>
</comment>
<dbReference type="PIRSF" id="PIRSF001413">
    <property type="entry name" value="Trp_syn_beta"/>
    <property type="match status" value="1"/>
</dbReference>
<dbReference type="PROSITE" id="PS00168">
    <property type="entry name" value="TRP_SYNTHASE_BETA"/>
    <property type="match status" value="1"/>
</dbReference>
<dbReference type="PANTHER" id="PTHR48077:SF3">
    <property type="entry name" value="TRYPTOPHAN SYNTHASE"/>
    <property type="match status" value="1"/>
</dbReference>
<comment type="catalytic activity">
    <reaction evidence="10 11">
        <text>(1S,2R)-1-C-(indol-3-yl)glycerol 3-phosphate + L-serine = D-glyceraldehyde 3-phosphate + L-tryptophan + H2O</text>
        <dbReference type="Rhea" id="RHEA:10532"/>
        <dbReference type="ChEBI" id="CHEBI:15377"/>
        <dbReference type="ChEBI" id="CHEBI:33384"/>
        <dbReference type="ChEBI" id="CHEBI:57912"/>
        <dbReference type="ChEBI" id="CHEBI:58866"/>
        <dbReference type="ChEBI" id="CHEBI:59776"/>
        <dbReference type="EC" id="4.2.1.20"/>
    </reaction>
</comment>
<evidence type="ECO:0000313" key="13">
    <source>
        <dbReference type="EMBL" id="THV37204.1"/>
    </source>
</evidence>
<dbReference type="EMBL" id="STGU01000003">
    <property type="protein sequence ID" value="THV37204.1"/>
    <property type="molecule type" value="Genomic_DNA"/>
</dbReference>
<keyword evidence="7 11" id="KW-0663">Pyridoxal phosphate</keyword>
<evidence type="ECO:0000256" key="11">
    <source>
        <dbReference type="HAMAP-Rule" id="MF_00133"/>
    </source>
</evidence>
<comment type="subunit">
    <text evidence="4 11">Tetramer of two alpha and two beta chains.</text>
</comment>
<dbReference type="Proteomes" id="UP000307378">
    <property type="component" value="Unassembled WGS sequence"/>
</dbReference>
<dbReference type="InterPro" id="IPR001926">
    <property type="entry name" value="TrpB-like_PALP"/>
</dbReference>
<dbReference type="RefSeq" id="WP_136539096.1">
    <property type="nucleotide sequence ID" value="NZ_STGU01000003.1"/>
</dbReference>
<evidence type="ECO:0000313" key="14">
    <source>
        <dbReference type="Proteomes" id="UP000307378"/>
    </source>
</evidence>
<proteinExistence type="inferred from homology"/>
<evidence type="ECO:0000256" key="1">
    <source>
        <dbReference type="ARBA" id="ARBA00001933"/>
    </source>
</evidence>
<keyword evidence="9 11" id="KW-0456">Lyase</keyword>
<dbReference type="FunFam" id="3.40.50.1100:FF:000004">
    <property type="entry name" value="Tryptophan synthase beta chain"/>
    <property type="match status" value="1"/>
</dbReference>
<dbReference type="HAMAP" id="MF_00133">
    <property type="entry name" value="Trp_synth_beta"/>
    <property type="match status" value="1"/>
</dbReference>
<evidence type="ECO:0000256" key="2">
    <source>
        <dbReference type="ARBA" id="ARBA00004733"/>
    </source>
</evidence>
<comment type="caution">
    <text evidence="13">The sequence shown here is derived from an EMBL/GenBank/DDBJ whole genome shotgun (WGS) entry which is preliminary data.</text>
</comment>